<gene>
    <name evidence="1" type="ORF">H2199_005451</name>
</gene>
<evidence type="ECO:0000313" key="1">
    <source>
        <dbReference type="EMBL" id="KAJ9641481.1"/>
    </source>
</evidence>
<name>A0ACC2Z1T8_9PEZI</name>
<comment type="caution">
    <text evidence="1">The sequence shown here is derived from an EMBL/GenBank/DDBJ whole genome shotgun (WGS) entry which is preliminary data.</text>
</comment>
<accession>A0ACC2Z1T8</accession>
<dbReference type="EMBL" id="JAPDRP010000015">
    <property type="protein sequence ID" value="KAJ9641481.1"/>
    <property type="molecule type" value="Genomic_DNA"/>
</dbReference>
<sequence>MARAAARADARELDNSDMDSVFGPAHSGVVRLRPNRKAKAAWKPLDLSDIDSDNYYAKPEGLAKTNDFPRRIEQILGDETNITALTSDSVSSRRDSVASLVRPISHHSQYEFTPQARNRTPSKAFNQTARADLANPAHTSTPSEPAQNRSNDSPAKPYPDDIITVFGPNLPKPGFLDQTEGEREGEVRFVHHPNDDVSAHQWSSTEFRWVNLGQFSYERKRTEGTLAKDRLRGQTAEMSLQQHSLAYFRAVGKQREGSDLREGTPQLPSFTGIDYNKKNRPPLHTTILGDTTGRYASLSTVNPTQEMNLPTLGNLGLSRGPAAANQQPPHFPQPFTNLQDDPFVSSPPAHLPNNPGPYPAINDHTQPRPVQGMNFGFQFPSQPEAGGQPDMESNSIFEASDRRRQMFAEQERNRIQQNLWPENRQKNLRGIDVGEEAANSKERHKEAYEAYTQVSSRLSTRSIRGRAQGQGHPGAIGSGRPSQLNPDTSPGITRLLIPIFENLSSYVQGPEETRHDYWAPYVKPKAEWVDENPEKARSFFGKTEASPVLERARRESVFKTGGTGGAPQTLFERLGGRGWRGWVV</sequence>
<organism evidence="1 2">
    <name type="scientific">Coniosporium tulheliwenetii</name>
    <dbReference type="NCBI Taxonomy" id="3383036"/>
    <lineage>
        <taxon>Eukaryota</taxon>
        <taxon>Fungi</taxon>
        <taxon>Dikarya</taxon>
        <taxon>Ascomycota</taxon>
        <taxon>Pezizomycotina</taxon>
        <taxon>Dothideomycetes</taxon>
        <taxon>Dothideomycetes incertae sedis</taxon>
        <taxon>Coniosporium</taxon>
    </lineage>
</organism>
<proteinExistence type="predicted"/>
<reference evidence="1" key="1">
    <citation type="submission" date="2022-10" db="EMBL/GenBank/DDBJ databases">
        <title>Culturing micro-colonial fungi from biological soil crusts in the Mojave desert and describing Neophaeococcomyces mojavensis, and introducing the new genera and species Taxawa tesnikishii.</title>
        <authorList>
            <person name="Kurbessoian T."/>
            <person name="Stajich J.E."/>
        </authorList>
    </citation>
    <scope>NUCLEOTIDE SEQUENCE</scope>
    <source>
        <strain evidence="1">JES_115</strain>
    </source>
</reference>
<evidence type="ECO:0000313" key="2">
    <source>
        <dbReference type="Proteomes" id="UP001172680"/>
    </source>
</evidence>
<protein>
    <submittedName>
        <fullName evidence="1">Uncharacterized protein</fullName>
    </submittedName>
</protein>
<dbReference type="Proteomes" id="UP001172680">
    <property type="component" value="Unassembled WGS sequence"/>
</dbReference>
<keyword evidence="2" id="KW-1185">Reference proteome</keyword>